<organism evidence="1">
    <name type="scientific">viral metagenome</name>
    <dbReference type="NCBI Taxonomy" id="1070528"/>
    <lineage>
        <taxon>unclassified sequences</taxon>
        <taxon>metagenomes</taxon>
        <taxon>organismal metagenomes</taxon>
    </lineage>
</organism>
<reference evidence="1" key="1">
    <citation type="journal article" date="2020" name="Nature">
        <title>Giant virus diversity and host interactions through global metagenomics.</title>
        <authorList>
            <person name="Schulz F."/>
            <person name="Roux S."/>
            <person name="Paez-Espino D."/>
            <person name="Jungbluth S."/>
            <person name="Walsh D.A."/>
            <person name="Denef V.J."/>
            <person name="McMahon K.D."/>
            <person name="Konstantinidis K.T."/>
            <person name="Eloe-Fadrosh E.A."/>
            <person name="Kyrpides N.C."/>
            <person name="Woyke T."/>
        </authorList>
    </citation>
    <scope>NUCLEOTIDE SEQUENCE</scope>
    <source>
        <strain evidence="1">GVMAG-M-3300009155-2</strain>
    </source>
</reference>
<dbReference type="EMBL" id="MN738917">
    <property type="protein sequence ID" value="QHT31317.1"/>
    <property type="molecule type" value="Genomic_DNA"/>
</dbReference>
<accession>A0A6C0EQM2</accession>
<proteinExistence type="predicted"/>
<protein>
    <submittedName>
        <fullName evidence="1">Uncharacterized protein</fullName>
    </submittedName>
</protein>
<dbReference type="AlphaFoldDB" id="A0A6C0EQM2"/>
<sequence>MASTIPMDMDIERNIIDYHNHFVFRGKEIIKINKIDKNDERYNILSGIPKVRCISGIDYWLDLPIANTKRQYFIQYLCHYRKGYFHTSLLDYDVKKEDYDEDFEEGEPYEDILYGYSISRNHV</sequence>
<evidence type="ECO:0000313" key="1">
    <source>
        <dbReference type="EMBL" id="QHT31317.1"/>
    </source>
</evidence>
<name>A0A6C0EQM2_9ZZZZ</name>